<evidence type="ECO:0000256" key="6">
    <source>
        <dbReference type="ARBA" id="ARBA00023136"/>
    </source>
</evidence>
<dbReference type="InterPro" id="IPR050363">
    <property type="entry name" value="MIP/Aquaporin"/>
</dbReference>
<dbReference type="GO" id="GO:0015254">
    <property type="term" value="F:glycerol channel activity"/>
    <property type="evidence" value="ECO:0007669"/>
    <property type="project" value="TreeGrafter"/>
</dbReference>
<sequence length="125" mass="13964">MISEVAKPFAFVLIIFVITSAFARNSGGAINPARDLGPRLFAAFIYGWKEVFQANNYFFWIPIVGPIVGAIIGVWLYEGYSLILKRFSNLPNVVNIGSIEVHPQVKLVDDDNQLMITHKLTTIHS</sequence>
<keyword evidence="5 8" id="KW-1133">Transmembrane helix</keyword>
<proteinExistence type="inferred from homology"/>
<name>A0A822A3B0_9BILA</name>
<evidence type="ECO:0000256" key="9">
    <source>
        <dbReference type="SAM" id="SignalP"/>
    </source>
</evidence>
<evidence type="ECO:0008006" key="12">
    <source>
        <dbReference type="Google" id="ProtNLM"/>
    </source>
</evidence>
<dbReference type="GO" id="GO:0015250">
    <property type="term" value="F:water channel activity"/>
    <property type="evidence" value="ECO:0007669"/>
    <property type="project" value="TreeGrafter"/>
</dbReference>
<keyword evidence="6 8" id="KW-0472">Membrane</keyword>
<comment type="subcellular location">
    <subcellularLocation>
        <location evidence="1">Membrane</location>
        <topology evidence="1">Multi-pass membrane protein</topology>
    </subcellularLocation>
</comment>
<keyword evidence="9" id="KW-0732">Signal</keyword>
<evidence type="ECO:0000256" key="2">
    <source>
        <dbReference type="ARBA" id="ARBA00006175"/>
    </source>
</evidence>
<evidence type="ECO:0000313" key="11">
    <source>
        <dbReference type="Proteomes" id="UP000663848"/>
    </source>
</evidence>
<evidence type="ECO:0000256" key="8">
    <source>
        <dbReference type="SAM" id="Phobius"/>
    </source>
</evidence>
<dbReference type="Proteomes" id="UP000663848">
    <property type="component" value="Unassembled WGS sequence"/>
</dbReference>
<dbReference type="InterPro" id="IPR000425">
    <property type="entry name" value="MIP"/>
</dbReference>
<dbReference type="Gene3D" id="1.20.1080.10">
    <property type="entry name" value="Glycerol uptake facilitator protein"/>
    <property type="match status" value="1"/>
</dbReference>
<gene>
    <name evidence="10" type="ORF">QYT958_LOCUS37530</name>
</gene>
<organism evidence="10 11">
    <name type="scientific">Rotaria socialis</name>
    <dbReference type="NCBI Taxonomy" id="392032"/>
    <lineage>
        <taxon>Eukaryota</taxon>
        <taxon>Metazoa</taxon>
        <taxon>Spiralia</taxon>
        <taxon>Gnathifera</taxon>
        <taxon>Rotifera</taxon>
        <taxon>Eurotatoria</taxon>
        <taxon>Bdelloidea</taxon>
        <taxon>Philodinida</taxon>
        <taxon>Philodinidae</taxon>
        <taxon>Rotaria</taxon>
    </lineage>
</organism>
<evidence type="ECO:0000256" key="7">
    <source>
        <dbReference type="RuleBase" id="RU000477"/>
    </source>
</evidence>
<feature type="chain" id="PRO_5032346266" description="Aquaporin" evidence="9">
    <location>
        <begin position="24"/>
        <end position="125"/>
    </location>
</feature>
<protein>
    <recommendedName>
        <fullName evidence="12">Aquaporin</fullName>
    </recommendedName>
</protein>
<dbReference type="Pfam" id="PF00230">
    <property type="entry name" value="MIP"/>
    <property type="match status" value="1"/>
</dbReference>
<accession>A0A822A3B0</accession>
<reference evidence="10" key="1">
    <citation type="submission" date="2021-02" db="EMBL/GenBank/DDBJ databases">
        <authorList>
            <person name="Nowell W R."/>
        </authorList>
    </citation>
    <scope>NUCLEOTIDE SEQUENCE</scope>
</reference>
<comment type="caution">
    <text evidence="10">The sequence shown here is derived from an EMBL/GenBank/DDBJ whole genome shotgun (WGS) entry which is preliminary data.</text>
</comment>
<dbReference type="PRINTS" id="PR00783">
    <property type="entry name" value="MINTRINSICP"/>
</dbReference>
<evidence type="ECO:0000256" key="1">
    <source>
        <dbReference type="ARBA" id="ARBA00004141"/>
    </source>
</evidence>
<dbReference type="PANTHER" id="PTHR43829:SF9">
    <property type="entry name" value="AQUAPORIN-9"/>
    <property type="match status" value="1"/>
</dbReference>
<evidence type="ECO:0000256" key="3">
    <source>
        <dbReference type="ARBA" id="ARBA00022448"/>
    </source>
</evidence>
<keyword evidence="3 7" id="KW-0813">Transport</keyword>
<dbReference type="GO" id="GO:0005886">
    <property type="term" value="C:plasma membrane"/>
    <property type="evidence" value="ECO:0007669"/>
    <property type="project" value="TreeGrafter"/>
</dbReference>
<evidence type="ECO:0000313" key="10">
    <source>
        <dbReference type="EMBL" id="CAF4995125.1"/>
    </source>
</evidence>
<dbReference type="SUPFAM" id="SSF81338">
    <property type="entry name" value="Aquaporin-like"/>
    <property type="match status" value="1"/>
</dbReference>
<evidence type="ECO:0000256" key="4">
    <source>
        <dbReference type="ARBA" id="ARBA00022692"/>
    </source>
</evidence>
<feature type="signal peptide" evidence="9">
    <location>
        <begin position="1"/>
        <end position="23"/>
    </location>
</feature>
<dbReference type="AlphaFoldDB" id="A0A822A3B0"/>
<dbReference type="PANTHER" id="PTHR43829">
    <property type="entry name" value="AQUAPORIN OR AQUAGLYCEROPORIN RELATED"/>
    <property type="match status" value="1"/>
</dbReference>
<dbReference type="InterPro" id="IPR023271">
    <property type="entry name" value="Aquaporin-like"/>
</dbReference>
<dbReference type="EMBL" id="CAJOBR010031440">
    <property type="protein sequence ID" value="CAF4995125.1"/>
    <property type="molecule type" value="Genomic_DNA"/>
</dbReference>
<feature type="transmembrane region" description="Helical" evidence="8">
    <location>
        <begin position="57"/>
        <end position="77"/>
    </location>
</feature>
<evidence type="ECO:0000256" key="5">
    <source>
        <dbReference type="ARBA" id="ARBA00022989"/>
    </source>
</evidence>
<comment type="similarity">
    <text evidence="2 7">Belongs to the MIP/aquaporin (TC 1.A.8) family.</text>
</comment>
<keyword evidence="4 7" id="KW-0812">Transmembrane</keyword>